<keyword evidence="6 12" id="KW-0902">Two-component regulatory system</keyword>
<dbReference type="GO" id="GO:0009399">
    <property type="term" value="P:nitrogen fixation"/>
    <property type="evidence" value="ECO:0007669"/>
    <property type="project" value="UniProtKB-UniRule"/>
</dbReference>
<dbReference type="SMART" id="SM00382">
    <property type="entry name" value="AAA"/>
    <property type="match status" value="1"/>
</dbReference>
<dbReference type="SMART" id="SM00065">
    <property type="entry name" value="GAF"/>
    <property type="match status" value="1"/>
</dbReference>
<dbReference type="Gene3D" id="1.10.8.60">
    <property type="match status" value="1"/>
</dbReference>
<keyword evidence="9 12" id="KW-0010">Activator</keyword>
<evidence type="ECO:0000259" key="14">
    <source>
        <dbReference type="PROSITE" id="PS50045"/>
    </source>
</evidence>
<keyword evidence="16" id="KW-1185">Reference proteome</keyword>
<dbReference type="Pfam" id="PF00158">
    <property type="entry name" value="Sigma54_activat"/>
    <property type="match status" value="1"/>
</dbReference>
<sequence>MTSTSVMSASRPASAAGRPASAGAYREIALSGIYEISKILTSARSLESCLANIVAILSSFMQMRRGMILMLDDSGTPELAAATGPSAAKPMKNGSLVPQKAIDQIVATQVPLVIENVAQHPMFKGSVYLMVAPTKSTMSFIGVPIKADGRVIGTLSIDREWDGRLEFRLEDDVRFLTMIANLIGQTVRLHRRIAEDRDRLIEDKQRLEKALSNVMEEGGASAATTGRPAPAPKTGIVGDSPSLRAVLRMVDQVAPSNVTVLLRGETGTGKEMFAKAIHAKSPRRNGPFVKVNCAALPESVIESELFGHEKGAFTGAVGSRRGRFELAHGGTLFLDEIGEISAAFQAKLLRVLQEGEFERVGGTQTLKADFRLICATNKNLEKAVEQGAFRADLYYRINVVTLMLPALRERPGDIPRLAASFLTSFGAENRRSVRFRDEALDVLARCYFPGNVRELENCVRRTAAMTTGPEIGKDDLACSQGNCLSATLWKGKGARVPAGQSQAAFEPVGGVFLPIAGVAAPASDLPKDCVGADECPAVRPGKSEREMLIDAMERTGWVQAKAARLLNLTPRQIGYALRKQGIELKKL</sequence>
<dbReference type="Gene3D" id="3.40.50.300">
    <property type="entry name" value="P-loop containing nucleotide triphosphate hydrolases"/>
    <property type="match status" value="1"/>
</dbReference>
<dbReference type="Gene3D" id="3.30.450.40">
    <property type="match status" value="1"/>
</dbReference>
<dbReference type="InterPro" id="IPR025662">
    <property type="entry name" value="Sigma_54_int_dom_ATP-bd_1"/>
</dbReference>
<evidence type="ECO:0000256" key="9">
    <source>
        <dbReference type="ARBA" id="ARBA00023159"/>
    </source>
</evidence>
<comment type="caution">
    <text evidence="15">The sequence shown here is derived from an EMBL/GenBank/DDBJ whole genome shotgun (WGS) entry which is preliminary data.</text>
</comment>
<dbReference type="Pfam" id="PF01590">
    <property type="entry name" value="GAF"/>
    <property type="match status" value="1"/>
</dbReference>
<dbReference type="PANTHER" id="PTHR32071">
    <property type="entry name" value="TRANSCRIPTIONAL REGULATORY PROTEIN"/>
    <property type="match status" value="1"/>
</dbReference>
<dbReference type="PROSITE" id="PS50045">
    <property type="entry name" value="SIGMA54_INTERACT_4"/>
    <property type="match status" value="1"/>
</dbReference>
<dbReference type="Gene3D" id="1.10.10.60">
    <property type="entry name" value="Homeodomain-like"/>
    <property type="match status" value="1"/>
</dbReference>
<evidence type="ECO:0000256" key="2">
    <source>
        <dbReference type="ARBA" id="ARBA00011135"/>
    </source>
</evidence>
<dbReference type="NCBIfam" id="TIGR01817">
    <property type="entry name" value="nifA"/>
    <property type="match status" value="1"/>
</dbReference>
<organism evidence="15 16">
    <name type="scientific">Oharaeibacter diazotrophicus</name>
    <dbReference type="NCBI Taxonomy" id="1920512"/>
    <lineage>
        <taxon>Bacteria</taxon>
        <taxon>Pseudomonadati</taxon>
        <taxon>Pseudomonadota</taxon>
        <taxon>Alphaproteobacteria</taxon>
        <taxon>Hyphomicrobiales</taxon>
        <taxon>Pleomorphomonadaceae</taxon>
        <taxon>Oharaeibacter</taxon>
    </lineage>
</organism>
<dbReference type="PROSITE" id="PS00675">
    <property type="entry name" value="SIGMA54_INTERACT_1"/>
    <property type="match status" value="1"/>
</dbReference>
<keyword evidence="8 12" id="KW-0238">DNA-binding</keyword>
<dbReference type="AlphaFoldDB" id="A0A4R6RAU8"/>
<evidence type="ECO:0000313" key="16">
    <source>
        <dbReference type="Proteomes" id="UP000294547"/>
    </source>
</evidence>
<keyword evidence="4" id="KW-0547">Nucleotide-binding</keyword>
<dbReference type="RefSeq" id="WP_245515787.1">
    <property type="nucleotide sequence ID" value="NZ_BSPM01000009.1"/>
</dbReference>
<dbReference type="InterPro" id="IPR058031">
    <property type="entry name" value="AAA_lid_NorR"/>
</dbReference>
<dbReference type="InterPro" id="IPR003593">
    <property type="entry name" value="AAA+_ATPase"/>
</dbReference>
<evidence type="ECO:0000256" key="4">
    <source>
        <dbReference type="ARBA" id="ARBA00022741"/>
    </source>
</evidence>
<dbReference type="SUPFAM" id="SSF55781">
    <property type="entry name" value="GAF domain-like"/>
    <property type="match status" value="1"/>
</dbReference>
<dbReference type="SUPFAM" id="SSF52540">
    <property type="entry name" value="P-loop containing nucleoside triphosphate hydrolases"/>
    <property type="match status" value="1"/>
</dbReference>
<dbReference type="PRINTS" id="PR01590">
    <property type="entry name" value="HTHFIS"/>
</dbReference>
<dbReference type="InterPro" id="IPR027417">
    <property type="entry name" value="P-loop_NTPase"/>
</dbReference>
<dbReference type="GO" id="GO:0000160">
    <property type="term" value="P:phosphorelay signal transduction system"/>
    <property type="evidence" value="ECO:0007669"/>
    <property type="project" value="UniProtKB-UniRule"/>
</dbReference>
<dbReference type="InterPro" id="IPR002197">
    <property type="entry name" value="HTH_Fis"/>
</dbReference>
<dbReference type="PROSITE" id="PS00676">
    <property type="entry name" value="SIGMA54_INTERACT_2"/>
    <property type="match status" value="1"/>
</dbReference>
<dbReference type="GO" id="GO:0043565">
    <property type="term" value="F:sequence-specific DNA binding"/>
    <property type="evidence" value="ECO:0007669"/>
    <property type="project" value="InterPro"/>
</dbReference>
<evidence type="ECO:0000256" key="7">
    <source>
        <dbReference type="ARBA" id="ARBA00023015"/>
    </source>
</evidence>
<reference evidence="15 16" key="1">
    <citation type="submission" date="2019-03" db="EMBL/GenBank/DDBJ databases">
        <title>Genomic Encyclopedia of Type Strains, Phase IV (KMG-IV): sequencing the most valuable type-strain genomes for metagenomic binning, comparative biology and taxonomic classification.</title>
        <authorList>
            <person name="Goeker M."/>
        </authorList>
    </citation>
    <scope>NUCLEOTIDE SEQUENCE [LARGE SCALE GENOMIC DNA]</scope>
    <source>
        <strain evidence="15 16">DSM 102969</strain>
    </source>
</reference>
<protein>
    <recommendedName>
        <fullName evidence="3 12">Nif-specific regulatory protein</fullName>
    </recommendedName>
</protein>
<evidence type="ECO:0000256" key="13">
    <source>
        <dbReference type="SAM" id="MobiDB-lite"/>
    </source>
</evidence>
<keyword evidence="7 12" id="KW-0805">Transcription regulation</keyword>
<feature type="domain" description="Sigma-54 factor interaction" evidence="14">
    <location>
        <begin position="236"/>
        <end position="464"/>
    </location>
</feature>
<evidence type="ECO:0000256" key="12">
    <source>
        <dbReference type="RuleBase" id="RU368029"/>
    </source>
</evidence>
<dbReference type="PANTHER" id="PTHR32071:SF117">
    <property type="entry name" value="PTS-DEPENDENT DIHYDROXYACETONE KINASE OPERON REGULATORY PROTEIN-RELATED"/>
    <property type="match status" value="1"/>
</dbReference>
<comment type="subunit">
    <text evidence="2 12">Interacts with sigma-54.</text>
</comment>
<evidence type="ECO:0000256" key="6">
    <source>
        <dbReference type="ARBA" id="ARBA00023012"/>
    </source>
</evidence>
<feature type="region of interest" description="Disordered" evidence="13">
    <location>
        <begin position="215"/>
        <end position="235"/>
    </location>
</feature>
<evidence type="ECO:0000256" key="5">
    <source>
        <dbReference type="ARBA" id="ARBA00022840"/>
    </source>
</evidence>
<evidence type="ECO:0000256" key="10">
    <source>
        <dbReference type="ARBA" id="ARBA00023163"/>
    </source>
</evidence>
<evidence type="ECO:0000256" key="1">
    <source>
        <dbReference type="ARBA" id="ARBA00002167"/>
    </source>
</evidence>
<evidence type="ECO:0000256" key="11">
    <source>
        <dbReference type="ARBA" id="ARBA00023231"/>
    </source>
</evidence>
<dbReference type="GO" id="GO:0005524">
    <property type="term" value="F:ATP binding"/>
    <property type="evidence" value="ECO:0007669"/>
    <property type="project" value="UniProtKB-KW"/>
</dbReference>
<dbReference type="InterPro" id="IPR029016">
    <property type="entry name" value="GAF-like_dom_sf"/>
</dbReference>
<comment type="function">
    <text evidence="1 12">Required for activation of most nif operons, which are directly involved in nitrogen fixation.</text>
</comment>
<evidence type="ECO:0000313" key="15">
    <source>
        <dbReference type="EMBL" id="TDP83114.1"/>
    </source>
</evidence>
<evidence type="ECO:0000256" key="3">
    <source>
        <dbReference type="ARBA" id="ARBA00015308"/>
    </source>
</evidence>
<dbReference type="InterPro" id="IPR025944">
    <property type="entry name" value="Sigma_54_int_dom_CS"/>
</dbReference>
<dbReference type="Pfam" id="PF02954">
    <property type="entry name" value="HTH_8"/>
    <property type="match status" value="1"/>
</dbReference>
<keyword evidence="5" id="KW-0067">ATP-binding</keyword>
<proteinExistence type="predicted"/>
<keyword evidence="11 12" id="KW-0535">Nitrogen fixation</keyword>
<keyword evidence="10 12" id="KW-0804">Transcription</keyword>
<dbReference type="InterPro" id="IPR010113">
    <property type="entry name" value="Nif-specific_regulatory_prot"/>
</dbReference>
<dbReference type="FunFam" id="3.40.50.300:FF:000006">
    <property type="entry name" value="DNA-binding transcriptional regulator NtrC"/>
    <property type="match status" value="1"/>
</dbReference>
<dbReference type="InterPro" id="IPR003018">
    <property type="entry name" value="GAF"/>
</dbReference>
<dbReference type="EMBL" id="SNXY01000009">
    <property type="protein sequence ID" value="TDP83114.1"/>
    <property type="molecule type" value="Genomic_DNA"/>
</dbReference>
<dbReference type="Proteomes" id="UP000294547">
    <property type="component" value="Unassembled WGS sequence"/>
</dbReference>
<dbReference type="Pfam" id="PF25601">
    <property type="entry name" value="AAA_lid_14"/>
    <property type="match status" value="1"/>
</dbReference>
<gene>
    <name evidence="15" type="ORF">EDD54_3070</name>
</gene>
<dbReference type="CDD" id="cd00009">
    <property type="entry name" value="AAA"/>
    <property type="match status" value="1"/>
</dbReference>
<evidence type="ECO:0000256" key="8">
    <source>
        <dbReference type="ARBA" id="ARBA00023125"/>
    </source>
</evidence>
<dbReference type="PROSITE" id="PS00688">
    <property type="entry name" value="SIGMA54_INTERACT_3"/>
    <property type="match status" value="1"/>
</dbReference>
<dbReference type="InterPro" id="IPR025943">
    <property type="entry name" value="Sigma_54_int_dom_ATP-bd_2"/>
</dbReference>
<accession>A0A4R6RAU8</accession>
<dbReference type="GO" id="GO:0003700">
    <property type="term" value="F:DNA-binding transcription factor activity"/>
    <property type="evidence" value="ECO:0007669"/>
    <property type="project" value="UniProtKB-UniRule"/>
</dbReference>
<name>A0A4R6RAU8_9HYPH</name>
<dbReference type="InterPro" id="IPR002078">
    <property type="entry name" value="Sigma_54_int"/>
</dbReference>